<evidence type="ECO:0000313" key="2">
    <source>
        <dbReference type="Proteomes" id="UP000789702"/>
    </source>
</evidence>
<evidence type="ECO:0000313" key="1">
    <source>
        <dbReference type="EMBL" id="CAG8656954.1"/>
    </source>
</evidence>
<proteinExistence type="predicted"/>
<feature type="non-terminal residue" evidence="1">
    <location>
        <position position="1"/>
    </location>
</feature>
<comment type="caution">
    <text evidence="1">The sequence shown here is derived from an EMBL/GenBank/DDBJ whole genome shotgun (WGS) entry which is preliminary data.</text>
</comment>
<accession>A0ACA9NI36</accession>
<dbReference type="EMBL" id="CAJVPU010017022">
    <property type="protein sequence ID" value="CAG8656954.1"/>
    <property type="molecule type" value="Genomic_DNA"/>
</dbReference>
<organism evidence="1 2">
    <name type="scientific">Dentiscutata heterogama</name>
    <dbReference type="NCBI Taxonomy" id="1316150"/>
    <lineage>
        <taxon>Eukaryota</taxon>
        <taxon>Fungi</taxon>
        <taxon>Fungi incertae sedis</taxon>
        <taxon>Mucoromycota</taxon>
        <taxon>Glomeromycotina</taxon>
        <taxon>Glomeromycetes</taxon>
        <taxon>Diversisporales</taxon>
        <taxon>Gigasporaceae</taxon>
        <taxon>Dentiscutata</taxon>
    </lineage>
</organism>
<gene>
    <name evidence="1" type="ORF">DHETER_LOCUS9569</name>
</gene>
<dbReference type="Proteomes" id="UP000789702">
    <property type="component" value="Unassembled WGS sequence"/>
</dbReference>
<reference evidence="1" key="1">
    <citation type="submission" date="2021-06" db="EMBL/GenBank/DDBJ databases">
        <authorList>
            <person name="Kallberg Y."/>
            <person name="Tangrot J."/>
            <person name="Rosling A."/>
        </authorList>
    </citation>
    <scope>NUCLEOTIDE SEQUENCE</scope>
    <source>
        <strain evidence="1">IL203A</strain>
    </source>
</reference>
<sequence length="45" mass="5052">KMQDTYVHPAVTSFLYACDGDTGRTDCKNYLHCGKRIRVQVTTAS</sequence>
<keyword evidence="2" id="KW-1185">Reference proteome</keyword>
<name>A0ACA9NI36_9GLOM</name>
<protein>
    <submittedName>
        <fullName evidence="1">1964_t:CDS:1</fullName>
    </submittedName>
</protein>